<reference evidence="2 3" key="1">
    <citation type="submission" date="2020-05" db="EMBL/GenBank/DDBJ databases">
        <title>Identification and distribution of gene clusters putatively required for synthesis of sphingolipid metabolism inhibitors in phylogenetically diverse species of the filamentous fungus Fusarium.</title>
        <authorList>
            <person name="Kim H.-S."/>
            <person name="Busman M."/>
            <person name="Brown D.W."/>
            <person name="Divon H."/>
            <person name="Uhlig S."/>
            <person name="Proctor R.H."/>
        </authorList>
    </citation>
    <scope>NUCLEOTIDE SEQUENCE [LARGE SCALE GENOMIC DNA]</scope>
    <source>
        <strain evidence="2 3">NRRL 53147</strain>
    </source>
</reference>
<dbReference type="EMBL" id="JAAOAM010000441">
    <property type="protein sequence ID" value="KAF5530966.1"/>
    <property type="molecule type" value="Genomic_DNA"/>
</dbReference>
<sequence>MAAAPVPTLSITGPDGHPQPVSLIPLPPTAAELALLLKFLSPDVDIAPPGPLEVPAAGKFFSCHTNALKGASNEKTLTIREIMAKMRRKIEADIERNQERRRAAFLNKKKRRIPTDELAAAGLVKKMNYIR</sequence>
<protein>
    <submittedName>
        <fullName evidence="2">Uncharacterized protein</fullName>
    </submittedName>
</protein>
<evidence type="ECO:0000313" key="2">
    <source>
        <dbReference type="EMBL" id="KAF5530966.1"/>
    </source>
</evidence>
<comment type="caution">
    <text evidence="2">The sequence shown here is derived from an EMBL/GenBank/DDBJ whole genome shotgun (WGS) entry which is preliminary data.</text>
</comment>
<name>A0A8H5I5Z4_9HYPO</name>
<feature type="region of interest" description="Disordered" evidence="1">
    <location>
        <begin position="1"/>
        <end position="20"/>
    </location>
</feature>
<dbReference type="AlphaFoldDB" id="A0A8H5I5Z4"/>
<organism evidence="2 3">
    <name type="scientific">Fusarium mexicanum</name>
    <dbReference type="NCBI Taxonomy" id="751941"/>
    <lineage>
        <taxon>Eukaryota</taxon>
        <taxon>Fungi</taxon>
        <taxon>Dikarya</taxon>
        <taxon>Ascomycota</taxon>
        <taxon>Pezizomycotina</taxon>
        <taxon>Sordariomycetes</taxon>
        <taxon>Hypocreomycetidae</taxon>
        <taxon>Hypocreales</taxon>
        <taxon>Nectriaceae</taxon>
        <taxon>Fusarium</taxon>
        <taxon>Fusarium fujikuroi species complex</taxon>
    </lineage>
</organism>
<proteinExistence type="predicted"/>
<accession>A0A8H5I5Z4</accession>
<dbReference type="Proteomes" id="UP000522262">
    <property type="component" value="Unassembled WGS sequence"/>
</dbReference>
<evidence type="ECO:0000313" key="3">
    <source>
        <dbReference type="Proteomes" id="UP000522262"/>
    </source>
</evidence>
<evidence type="ECO:0000256" key="1">
    <source>
        <dbReference type="SAM" id="MobiDB-lite"/>
    </source>
</evidence>
<gene>
    <name evidence="2" type="ORF">FMEXI_13206</name>
</gene>
<keyword evidence="3" id="KW-1185">Reference proteome</keyword>